<dbReference type="AlphaFoldDB" id="A0A075MPR4"/>
<dbReference type="InterPro" id="IPR016161">
    <property type="entry name" value="Ald_DH/histidinol_DH"/>
</dbReference>
<evidence type="ECO:0000313" key="6">
    <source>
        <dbReference type="Proteomes" id="UP000028194"/>
    </source>
</evidence>
<keyword evidence="3 5" id="KW-0560">Oxidoreductase</keyword>
<organism evidence="5 6">
    <name type="scientific">Candidatus Nitrososphaera evergladensis SR1</name>
    <dbReference type="NCBI Taxonomy" id="1459636"/>
    <lineage>
        <taxon>Archaea</taxon>
        <taxon>Nitrososphaerota</taxon>
        <taxon>Nitrososphaeria</taxon>
        <taxon>Nitrososphaerales</taxon>
        <taxon>Nitrososphaeraceae</taxon>
        <taxon>Nitrososphaera</taxon>
    </lineage>
</organism>
<name>A0A075MPR4_9ARCH</name>
<reference evidence="5 6" key="1">
    <citation type="journal article" date="2014" name="PLoS ONE">
        <title>Genome Sequence of Candidatus Nitrososphaera evergladensis from Group I.1b Enriched from Everglades Soil Reveals Novel Genomic Features of the Ammonia-Oxidizing Archaea.</title>
        <authorList>
            <person name="Zhalnina K.V."/>
            <person name="Dias R."/>
            <person name="Leonard M.T."/>
            <person name="Dorr de Quadros P."/>
            <person name="Camargo F.A."/>
            <person name="Drew J.C."/>
            <person name="Farmerie W.G."/>
            <person name="Daroub S.H."/>
            <person name="Triplett E.W."/>
        </authorList>
    </citation>
    <scope>NUCLEOTIDE SEQUENCE [LARGE SCALE GENOMIC DNA]</scope>
    <source>
        <strain evidence="5 6">SR1</strain>
    </source>
</reference>
<protein>
    <submittedName>
        <fullName evidence="5">NAD-dependent aldehyde dehydrogenase</fullName>
        <ecNumber evidence="5">1.2.1.16</ecNumber>
    </submittedName>
</protein>
<dbReference type="RefSeq" id="WP_148699735.1">
    <property type="nucleotide sequence ID" value="NZ_CP007174.1"/>
</dbReference>
<dbReference type="Proteomes" id="UP000028194">
    <property type="component" value="Chromosome"/>
</dbReference>
<dbReference type="eggNOG" id="arCOG01252">
    <property type="taxonomic scope" value="Archaea"/>
</dbReference>
<dbReference type="CDD" id="cd07100">
    <property type="entry name" value="ALDH_SSADH1_GabD1"/>
    <property type="match status" value="1"/>
</dbReference>
<dbReference type="HOGENOM" id="CLU_005391_1_0_2"/>
<dbReference type="InterPro" id="IPR016163">
    <property type="entry name" value="Ald_DH_C"/>
</dbReference>
<dbReference type="Gene3D" id="3.40.605.10">
    <property type="entry name" value="Aldehyde Dehydrogenase, Chain A, domain 1"/>
    <property type="match status" value="1"/>
</dbReference>
<evidence type="ECO:0000256" key="3">
    <source>
        <dbReference type="ARBA" id="ARBA00023002"/>
    </source>
</evidence>
<dbReference type="InterPro" id="IPR016162">
    <property type="entry name" value="Ald_DH_N"/>
</dbReference>
<dbReference type="OrthoDB" id="6342at2157"/>
<evidence type="ECO:0000256" key="1">
    <source>
        <dbReference type="ARBA" id="ARBA00009986"/>
    </source>
</evidence>
<dbReference type="Pfam" id="PF00171">
    <property type="entry name" value="Aldedh"/>
    <property type="match status" value="1"/>
</dbReference>
<proteinExistence type="inferred from homology"/>
<keyword evidence="2" id="KW-0521">NADP</keyword>
<dbReference type="InterPro" id="IPR015590">
    <property type="entry name" value="Aldehyde_DH_dom"/>
</dbReference>
<dbReference type="InterPro" id="IPR047110">
    <property type="entry name" value="GABD/Sad-like"/>
</dbReference>
<dbReference type="GeneID" id="41596615"/>
<comment type="similarity">
    <text evidence="1">Belongs to the aldehyde dehydrogenase family.</text>
</comment>
<dbReference type="InterPro" id="IPR044148">
    <property type="entry name" value="ALDH_GabD1-like"/>
</dbReference>
<dbReference type="FunFam" id="3.40.309.10:FF:000009">
    <property type="entry name" value="Aldehyde dehydrogenase A"/>
    <property type="match status" value="1"/>
</dbReference>
<feature type="domain" description="Aldehyde dehydrogenase" evidence="4">
    <location>
        <begin position="3"/>
        <end position="453"/>
    </location>
</feature>
<dbReference type="PANTHER" id="PTHR43217:SF1">
    <property type="entry name" value="SUCCINATE SEMIALDEHYDE DEHYDROGENASE [NAD(P)+] SAD"/>
    <property type="match status" value="1"/>
</dbReference>
<dbReference type="EMBL" id="CP007174">
    <property type="protein sequence ID" value="AIF82842.1"/>
    <property type="molecule type" value="Genomic_DNA"/>
</dbReference>
<dbReference type="Gene3D" id="3.40.309.10">
    <property type="entry name" value="Aldehyde Dehydrogenase, Chain A, domain 2"/>
    <property type="match status" value="1"/>
</dbReference>
<accession>A0A075MPR4</accession>
<keyword evidence="6" id="KW-1185">Reference proteome</keyword>
<dbReference type="PANTHER" id="PTHR43217">
    <property type="entry name" value="SUCCINATE SEMIALDEHYDE DEHYDROGENASE [NAD(P)+] SAD"/>
    <property type="match status" value="1"/>
</dbReference>
<evidence type="ECO:0000256" key="2">
    <source>
        <dbReference type="ARBA" id="ARBA00022857"/>
    </source>
</evidence>
<dbReference type="FunFam" id="3.40.605.10:FF:000012">
    <property type="entry name" value="NAD-dependent succinate-semialdehyde dehydrogenase"/>
    <property type="match status" value="1"/>
</dbReference>
<dbReference type="STRING" id="1459636.NTE_00764"/>
<sequence>MQQQKIETVNPATGKVIASYENDSAEVVAQKVRRAREAFSGWKKLELGERADHMRRLGRVMRKNREEYAHIVTEEMGKPVRQSLAEIEKCAWVCDYYAEHAEAFLRDQIVPTEFRKSFVSFEPLGVVASIMPWNFPFWQVMRFAVPALTAGNVSVLKHSSVCLGSSLKLQEAFSDAGFPENVFQVVVGDYRAGEALVQADIDAVSVTGSVNTGKRVAELASKDLKKFVLELGGSDPFIVLEDADLKQTAYMATQSRLLNTGQSCISAKRFIVVKSIAEKFTKLFVEDTQAEVLGDPLDPKTTIGPLVRDSQRQALARQVDDAKTKGGKVLVGGRPVAGEGYFYEPTIISNVDHEMNVLREEVFGPAAPIIVVEDEEQAVREANNSEFGLGASIWTNNIERGVKLARQIESGIVSVNEMVRSDPRLPFGGVKKSGIGRELSEFGIKEFVNIKSVVVKDIQSKLLVE</sequence>
<dbReference type="KEGG" id="nev:NTE_00764"/>
<dbReference type="GO" id="GO:0004030">
    <property type="term" value="F:aldehyde dehydrogenase [NAD(P)+] activity"/>
    <property type="evidence" value="ECO:0007669"/>
    <property type="project" value="InterPro"/>
</dbReference>
<evidence type="ECO:0000259" key="4">
    <source>
        <dbReference type="Pfam" id="PF00171"/>
    </source>
</evidence>
<dbReference type="EC" id="1.2.1.16" evidence="5"/>
<gene>
    <name evidence="5" type="ORF">NTE_00764</name>
</gene>
<dbReference type="SUPFAM" id="SSF53720">
    <property type="entry name" value="ALDH-like"/>
    <property type="match status" value="1"/>
</dbReference>
<evidence type="ECO:0000313" key="5">
    <source>
        <dbReference type="EMBL" id="AIF82842.1"/>
    </source>
</evidence>
<dbReference type="GO" id="GO:0004777">
    <property type="term" value="F:succinate-semialdehyde dehydrogenase (NAD+) activity"/>
    <property type="evidence" value="ECO:0007669"/>
    <property type="project" value="TreeGrafter"/>
</dbReference>